<dbReference type="AlphaFoldDB" id="A0A2P6NNK2"/>
<dbReference type="PROSITE" id="PS50222">
    <property type="entry name" value="EF_HAND_2"/>
    <property type="match status" value="2"/>
</dbReference>
<proteinExistence type="predicted"/>
<gene>
    <name evidence="4" type="ORF">PROFUN_06767</name>
</gene>
<dbReference type="CDD" id="cd00051">
    <property type="entry name" value="EFh"/>
    <property type="match status" value="1"/>
</dbReference>
<dbReference type="Pfam" id="PF13499">
    <property type="entry name" value="EF-hand_7"/>
    <property type="match status" value="1"/>
</dbReference>
<dbReference type="FunFam" id="1.10.238.10:FF:000178">
    <property type="entry name" value="Calmodulin-2 A"/>
    <property type="match status" value="1"/>
</dbReference>
<keyword evidence="2" id="KW-0106">Calcium</keyword>
<evidence type="ECO:0000313" key="5">
    <source>
        <dbReference type="Proteomes" id="UP000241769"/>
    </source>
</evidence>
<keyword evidence="5" id="KW-1185">Reference proteome</keyword>
<dbReference type="Gene3D" id="1.10.238.10">
    <property type="entry name" value="EF-hand"/>
    <property type="match status" value="1"/>
</dbReference>
<dbReference type="PANTHER" id="PTHR23050">
    <property type="entry name" value="CALCIUM BINDING PROTEIN"/>
    <property type="match status" value="1"/>
</dbReference>
<organism evidence="4 5">
    <name type="scientific">Planoprotostelium fungivorum</name>
    <dbReference type="NCBI Taxonomy" id="1890364"/>
    <lineage>
        <taxon>Eukaryota</taxon>
        <taxon>Amoebozoa</taxon>
        <taxon>Evosea</taxon>
        <taxon>Variosea</taxon>
        <taxon>Cavosteliida</taxon>
        <taxon>Cavosteliaceae</taxon>
        <taxon>Planoprotostelium</taxon>
    </lineage>
</organism>
<dbReference type="Proteomes" id="UP000241769">
    <property type="component" value="Unassembled WGS sequence"/>
</dbReference>
<accession>A0A2P6NNK2</accession>
<dbReference type="GO" id="GO:0005509">
    <property type="term" value="F:calcium ion binding"/>
    <property type="evidence" value="ECO:0007669"/>
    <property type="project" value="InterPro"/>
</dbReference>
<dbReference type="InterPro" id="IPR002048">
    <property type="entry name" value="EF_hand_dom"/>
</dbReference>
<evidence type="ECO:0000256" key="2">
    <source>
        <dbReference type="ARBA" id="ARBA00022837"/>
    </source>
</evidence>
<dbReference type="InterPro" id="IPR050145">
    <property type="entry name" value="Centrin_CML-like"/>
</dbReference>
<dbReference type="PROSITE" id="PS00018">
    <property type="entry name" value="EF_HAND_1"/>
    <property type="match status" value="2"/>
</dbReference>
<dbReference type="EMBL" id="MDYQ01000043">
    <property type="protein sequence ID" value="PRP85535.1"/>
    <property type="molecule type" value="Genomic_DNA"/>
</dbReference>
<feature type="domain" description="EF-hand" evidence="3">
    <location>
        <begin position="43"/>
        <end position="78"/>
    </location>
</feature>
<dbReference type="STRING" id="1890364.A0A2P6NNK2"/>
<sequence>MLQLSEEDANEFREIFDLVDQDGSGKISPAELGELTKKLGLKYSESQLEMMVREIDIDRNGEIDFEEFITVMSRQVQPSYTPQQLKHAFSVFSTCDKEGHINVNDLEYALTMWTTDKLPREKAHRLIKQISPDSLSEIDYNEFINVMTFSSQEPPAS</sequence>
<dbReference type="SMART" id="SM00054">
    <property type="entry name" value="EFh"/>
    <property type="match status" value="2"/>
</dbReference>
<reference evidence="4 5" key="1">
    <citation type="journal article" date="2018" name="Genome Biol. Evol.">
        <title>Multiple Roots of Fruiting Body Formation in Amoebozoa.</title>
        <authorList>
            <person name="Hillmann F."/>
            <person name="Forbes G."/>
            <person name="Novohradska S."/>
            <person name="Ferling I."/>
            <person name="Riege K."/>
            <person name="Groth M."/>
            <person name="Westermann M."/>
            <person name="Marz M."/>
            <person name="Spaller T."/>
            <person name="Winckler T."/>
            <person name="Schaap P."/>
            <person name="Glockner G."/>
        </authorList>
    </citation>
    <scope>NUCLEOTIDE SEQUENCE [LARGE SCALE GENOMIC DNA]</scope>
    <source>
        <strain evidence="4 5">Jena</strain>
    </source>
</reference>
<protein>
    <submittedName>
        <fullName evidence="4">Calmodulin-like protein</fullName>
    </submittedName>
</protein>
<comment type="caution">
    <text evidence="4">The sequence shown here is derived from an EMBL/GenBank/DDBJ whole genome shotgun (WGS) entry which is preliminary data.</text>
</comment>
<feature type="domain" description="EF-hand" evidence="3">
    <location>
        <begin position="7"/>
        <end position="42"/>
    </location>
</feature>
<dbReference type="OrthoDB" id="26525at2759"/>
<name>A0A2P6NNK2_9EUKA</name>
<dbReference type="GO" id="GO:0043226">
    <property type="term" value="C:organelle"/>
    <property type="evidence" value="ECO:0007669"/>
    <property type="project" value="UniProtKB-ARBA"/>
</dbReference>
<evidence type="ECO:0000256" key="1">
    <source>
        <dbReference type="ARBA" id="ARBA00022737"/>
    </source>
</evidence>
<dbReference type="InterPro" id="IPR018247">
    <property type="entry name" value="EF_Hand_1_Ca_BS"/>
</dbReference>
<dbReference type="InterPro" id="IPR011992">
    <property type="entry name" value="EF-hand-dom_pair"/>
</dbReference>
<evidence type="ECO:0000259" key="3">
    <source>
        <dbReference type="PROSITE" id="PS50222"/>
    </source>
</evidence>
<dbReference type="InParanoid" id="A0A2P6NNK2"/>
<dbReference type="SUPFAM" id="SSF47473">
    <property type="entry name" value="EF-hand"/>
    <property type="match status" value="1"/>
</dbReference>
<evidence type="ECO:0000313" key="4">
    <source>
        <dbReference type="EMBL" id="PRP85535.1"/>
    </source>
</evidence>
<keyword evidence="1" id="KW-0677">Repeat</keyword>